<keyword evidence="3" id="KW-1185">Reference proteome</keyword>
<evidence type="ECO:0000313" key="2">
    <source>
        <dbReference type="EMBL" id="MFC5475224.1"/>
    </source>
</evidence>
<feature type="transmembrane region" description="Helical" evidence="1">
    <location>
        <begin position="12"/>
        <end position="42"/>
    </location>
</feature>
<accession>A0ABW0MBL2</accession>
<gene>
    <name evidence="2" type="ORF">ACFPM8_14790</name>
</gene>
<comment type="caution">
    <text evidence="2">The sequence shown here is derived from an EMBL/GenBank/DDBJ whole genome shotgun (WGS) entry which is preliminary data.</text>
</comment>
<name>A0ABW0MBL2_9BURK</name>
<reference evidence="3" key="1">
    <citation type="journal article" date="2019" name="Int. J. Syst. Evol. Microbiol.">
        <title>The Global Catalogue of Microorganisms (GCM) 10K type strain sequencing project: providing services to taxonomists for standard genome sequencing and annotation.</title>
        <authorList>
            <consortium name="The Broad Institute Genomics Platform"/>
            <consortium name="The Broad Institute Genome Sequencing Center for Infectious Disease"/>
            <person name="Wu L."/>
            <person name="Ma J."/>
        </authorList>
    </citation>
    <scope>NUCLEOTIDE SEQUENCE [LARGE SCALE GENOMIC DNA]</scope>
    <source>
        <strain evidence="3">JCM 17066</strain>
    </source>
</reference>
<evidence type="ECO:0000313" key="3">
    <source>
        <dbReference type="Proteomes" id="UP001596045"/>
    </source>
</evidence>
<organism evidence="2 3">
    <name type="scientific">Paraherbaspirillum soli</name>
    <dbReference type="NCBI Taxonomy" id="631222"/>
    <lineage>
        <taxon>Bacteria</taxon>
        <taxon>Pseudomonadati</taxon>
        <taxon>Pseudomonadota</taxon>
        <taxon>Betaproteobacteria</taxon>
        <taxon>Burkholderiales</taxon>
        <taxon>Oxalobacteraceae</taxon>
        <taxon>Paraherbaspirillum</taxon>
    </lineage>
</organism>
<sequence>MAQWVTWMVAAGVLIVAELFTGTFYLLMLAVGLAAAGLAALIGFQLEWQLIVAAVVAVVAIYILRHSKFGRQKKVKAERDPNINLDIGQSITVDEWHRESGERAKYTARVKYRGAMWDVELVQDAIAQAGVFFIQEIRGSRLIVANSPGKINK</sequence>
<feature type="transmembrane region" description="Helical" evidence="1">
    <location>
        <begin position="48"/>
        <end position="64"/>
    </location>
</feature>
<dbReference type="Proteomes" id="UP001596045">
    <property type="component" value="Unassembled WGS sequence"/>
</dbReference>
<keyword evidence="1" id="KW-0812">Transmembrane</keyword>
<dbReference type="RefSeq" id="WP_378998324.1">
    <property type="nucleotide sequence ID" value="NZ_JBHSMT010000026.1"/>
</dbReference>
<keyword evidence="1" id="KW-0472">Membrane</keyword>
<keyword evidence="1" id="KW-1133">Transmembrane helix</keyword>
<protein>
    <submittedName>
        <fullName evidence="2">NfeD family protein</fullName>
    </submittedName>
</protein>
<dbReference type="EMBL" id="JBHSMT010000026">
    <property type="protein sequence ID" value="MFC5475224.1"/>
    <property type="molecule type" value="Genomic_DNA"/>
</dbReference>
<proteinExistence type="predicted"/>
<evidence type="ECO:0000256" key="1">
    <source>
        <dbReference type="SAM" id="Phobius"/>
    </source>
</evidence>